<dbReference type="PANTHER" id="PTHR12181:SF12">
    <property type="entry name" value="PHOSPHATIDATE PHOSPHATASE"/>
    <property type="match status" value="1"/>
</dbReference>
<dbReference type="InterPro" id="IPR031315">
    <property type="entry name" value="LNS2/PITP"/>
</dbReference>
<feature type="compositionally biased region" description="Low complexity" evidence="6">
    <location>
        <begin position="203"/>
        <end position="236"/>
    </location>
</feature>
<feature type="compositionally biased region" description="Acidic residues" evidence="6">
    <location>
        <begin position="237"/>
        <end position="249"/>
    </location>
</feature>
<feature type="region of interest" description="Disordered" evidence="6">
    <location>
        <begin position="149"/>
        <end position="191"/>
    </location>
</feature>
<comment type="catalytic activity">
    <reaction evidence="1">
        <text>a 1,2-diacyl-sn-glycero-3-phosphate + H2O = a 1,2-diacyl-sn-glycerol + phosphate</text>
        <dbReference type="Rhea" id="RHEA:27429"/>
        <dbReference type="ChEBI" id="CHEBI:15377"/>
        <dbReference type="ChEBI" id="CHEBI:17815"/>
        <dbReference type="ChEBI" id="CHEBI:43474"/>
        <dbReference type="ChEBI" id="CHEBI:58608"/>
        <dbReference type="EC" id="3.1.3.4"/>
    </reaction>
    <physiologicalReaction direction="left-to-right" evidence="1">
        <dbReference type="Rhea" id="RHEA:27430"/>
    </physiologicalReaction>
</comment>
<name>A0ABM1EQY8_PRICU</name>
<evidence type="ECO:0000313" key="9">
    <source>
        <dbReference type="RefSeq" id="XP_014674609.1"/>
    </source>
</evidence>
<dbReference type="SMART" id="SM00775">
    <property type="entry name" value="LNS2"/>
    <property type="match status" value="1"/>
</dbReference>
<sequence length="1097" mass="120328">MNYVYNMGKLLINFKDFYNEINAATLTGAIDIVVVKQEDGTLCGSPFHVRFGKMGVLRSREKVVEIAINEEQVNIQMKLGESGEAFFVEEIPAHLQIPPHLATSPIPSSSVLSTGELHARLMEIEKNSCDTPEEGATCRVIVAGEARVSDGSVSSPDGAGAQLPKQPQHFDVFDSPDKGSSAISLPNETVPGSLEGLAEAVETTSEATPETTLEATSETTPEATPETAAETGAEMVAETETETETEEGTETGVEIVADAAETPAETVVVSGVETQTESLAETSLIASTHETSPETSADSEVEARDDDGDGDAAADEDCDREVSEACDVMPNRSATTQTEGPAADYALFASSDTRGRRRRRKRTVARARVKSSLRPEAPDLAGDFGEDIFQFDGDDEGACEHPPPDSGEVEVEAERREPTGGLPGAGWRRDSYLDFHPFSDGDITPTVSPANSRPPSPKSDTEYEREAIARRHDATCQTPDEMTWLWGELPARSKSEATTPVNADKTASADLEEQQRWLGSMFQFMRKTKKIRRQASDGIYLDELSLTNLDPDTRALYFPKRDVTGRITHLAELTDEQDATSPRHVTSSGDEDDESGNGPSLPRSPGSFQDGVDSVCCSCGQTKAGFTSKCFDRPTDCDDLAISLCGGLAESDMEITEERFMQYLVTYQEFCANPTLLSNPDTVFRIRGRYVNSHVAVPGLMCHLLFQNSLPQTCINELIREYIPKKKKEASRKTSWFPWRRSISSVNDEDGSKEIGKKEDVVNKYASTAATTEEIPTTTYEGVDIPGTGLMANEEVDGLSSDTEQALSVKGLPVPVEYCLTEDVERFKKSIRLSPEQLAKLNLQPGPNEITFSVTTKMQGTTRCYSTIYLWNYDDKLVISDVDGTITKSDVLGHVLPYIGKDWAQSGVTQLFNAITENGYKFVYLSARAIGQFKGTKDYLKSIKQGDVSLPDGPLLLNPSSLLSALHREVIERNPEKFKIQCLRDIKALFPTNPFYAGYGNRINDTWAYRTVGVPTPRIFTINPKGELKYEVTNTFQSTYSGQSDLVDHLFPHLHEKDVVEGTKTGTFPASDQFSLFTFWRPPILDVELPPPDPPTV</sequence>
<feature type="region of interest" description="Disordered" evidence="6">
    <location>
        <begin position="282"/>
        <end position="322"/>
    </location>
</feature>
<comment type="cofactor">
    <cofactor evidence="2">
        <name>Mg(2+)</name>
        <dbReference type="ChEBI" id="CHEBI:18420"/>
    </cofactor>
</comment>
<dbReference type="Pfam" id="PF16876">
    <property type="entry name" value="Lipin_mid"/>
    <property type="match status" value="1"/>
</dbReference>
<feature type="compositionally biased region" description="Basic and acidic residues" evidence="6">
    <location>
        <begin position="427"/>
        <end position="439"/>
    </location>
</feature>
<feature type="compositionally biased region" description="Acidic residues" evidence="6">
    <location>
        <begin position="297"/>
        <end position="319"/>
    </location>
</feature>
<evidence type="ECO:0000313" key="8">
    <source>
        <dbReference type="Proteomes" id="UP000695022"/>
    </source>
</evidence>
<evidence type="ECO:0000256" key="1">
    <source>
        <dbReference type="ARBA" id="ARBA00001180"/>
    </source>
</evidence>
<accession>A0ABM1EQY8</accession>
<evidence type="ECO:0000256" key="4">
    <source>
        <dbReference type="ARBA" id="ARBA00012638"/>
    </source>
</evidence>
<dbReference type="PANTHER" id="PTHR12181">
    <property type="entry name" value="LIPIN"/>
    <property type="match status" value="1"/>
</dbReference>
<evidence type="ECO:0000256" key="2">
    <source>
        <dbReference type="ARBA" id="ARBA00001946"/>
    </source>
</evidence>
<feature type="domain" description="LNS2/PITP" evidence="7">
    <location>
        <begin position="877"/>
        <end position="1031"/>
    </location>
</feature>
<dbReference type="GeneID" id="106814773"/>
<dbReference type="RefSeq" id="XP_014674609.1">
    <property type="nucleotide sequence ID" value="XM_014819123.1"/>
</dbReference>
<evidence type="ECO:0000259" key="7">
    <source>
        <dbReference type="SMART" id="SM00775"/>
    </source>
</evidence>
<dbReference type="Pfam" id="PF08235">
    <property type="entry name" value="LNS2"/>
    <property type="match status" value="1"/>
</dbReference>
<proteinExistence type="inferred from homology"/>
<feature type="compositionally biased region" description="Basic residues" evidence="6">
    <location>
        <begin position="355"/>
        <end position="371"/>
    </location>
</feature>
<evidence type="ECO:0000256" key="5">
    <source>
        <dbReference type="ARBA" id="ARBA00022801"/>
    </source>
</evidence>
<dbReference type="InterPro" id="IPR036412">
    <property type="entry name" value="HAD-like_sf"/>
</dbReference>
<organism evidence="8 9">
    <name type="scientific">Priapulus caudatus</name>
    <name type="common">Priapulid worm</name>
    <dbReference type="NCBI Taxonomy" id="37621"/>
    <lineage>
        <taxon>Eukaryota</taxon>
        <taxon>Metazoa</taxon>
        <taxon>Ecdysozoa</taxon>
        <taxon>Scalidophora</taxon>
        <taxon>Priapulida</taxon>
        <taxon>Priapulimorpha</taxon>
        <taxon>Priapulimorphida</taxon>
        <taxon>Priapulidae</taxon>
        <taxon>Priapulus</taxon>
    </lineage>
</organism>
<evidence type="ECO:0000256" key="3">
    <source>
        <dbReference type="ARBA" id="ARBA00005476"/>
    </source>
</evidence>
<protein>
    <recommendedName>
        <fullName evidence="4">phosphatidate phosphatase</fullName>
        <ecNumber evidence="4">3.1.3.4</ecNumber>
    </recommendedName>
</protein>
<keyword evidence="8" id="KW-1185">Reference proteome</keyword>
<feature type="compositionally biased region" description="Polar residues" evidence="6">
    <location>
        <begin position="282"/>
        <end position="296"/>
    </location>
</feature>
<dbReference type="InterPro" id="IPR026058">
    <property type="entry name" value="LIPIN"/>
</dbReference>
<reference evidence="9" key="1">
    <citation type="submission" date="2025-08" db="UniProtKB">
        <authorList>
            <consortium name="RefSeq"/>
        </authorList>
    </citation>
    <scope>IDENTIFICATION</scope>
</reference>
<dbReference type="SUPFAM" id="SSF56784">
    <property type="entry name" value="HAD-like"/>
    <property type="match status" value="1"/>
</dbReference>
<dbReference type="InterPro" id="IPR013209">
    <property type="entry name" value="LNS2"/>
</dbReference>
<feature type="region of interest" description="Disordered" evidence="6">
    <location>
        <begin position="571"/>
        <end position="605"/>
    </location>
</feature>
<evidence type="ECO:0000256" key="6">
    <source>
        <dbReference type="SAM" id="MobiDB-lite"/>
    </source>
</evidence>
<dbReference type="InterPro" id="IPR031703">
    <property type="entry name" value="Lipin_mid"/>
</dbReference>
<keyword evidence="5" id="KW-0378">Hydrolase</keyword>
<dbReference type="EC" id="3.1.3.4" evidence="4"/>
<feature type="compositionally biased region" description="Polar residues" evidence="6">
    <location>
        <begin position="579"/>
        <end position="588"/>
    </location>
</feature>
<feature type="region of interest" description="Disordered" evidence="6">
    <location>
        <begin position="395"/>
        <end position="464"/>
    </location>
</feature>
<feature type="region of interest" description="Disordered" evidence="6">
    <location>
        <begin position="203"/>
        <end position="250"/>
    </location>
</feature>
<dbReference type="InterPro" id="IPR007651">
    <property type="entry name" value="Lipin_N"/>
</dbReference>
<comment type="similarity">
    <text evidence="3">Belongs to the lipin family.</text>
</comment>
<feature type="region of interest" description="Disordered" evidence="6">
    <location>
        <begin position="348"/>
        <end position="371"/>
    </location>
</feature>
<gene>
    <name evidence="9" type="primary">LOC106814773</name>
</gene>
<dbReference type="Proteomes" id="UP000695022">
    <property type="component" value="Unplaced"/>
</dbReference>
<dbReference type="Pfam" id="PF04571">
    <property type="entry name" value="Lipin_N"/>
    <property type="match status" value="1"/>
</dbReference>